<dbReference type="InterPro" id="IPR014729">
    <property type="entry name" value="Rossmann-like_a/b/a_fold"/>
</dbReference>
<comment type="caution">
    <text evidence="2">The sequence shown here is derived from an EMBL/GenBank/DDBJ whole genome shotgun (WGS) entry which is preliminary data.</text>
</comment>
<dbReference type="InterPro" id="IPR002500">
    <property type="entry name" value="PAPS_reduct_dom"/>
</dbReference>
<dbReference type="Proteomes" id="UP000315534">
    <property type="component" value="Unassembled WGS sequence"/>
</dbReference>
<evidence type="ECO:0000259" key="1">
    <source>
        <dbReference type="Pfam" id="PF01507"/>
    </source>
</evidence>
<dbReference type="PANTHER" id="PTHR43196:SF2">
    <property type="entry name" value="PHOSPHOADENOSINE PHOSPHOSULFATE REDUCTASE"/>
    <property type="match status" value="1"/>
</dbReference>
<feature type="non-terminal residue" evidence="2">
    <location>
        <position position="261"/>
    </location>
</feature>
<gene>
    <name evidence="2" type="ORF">E3J38_00715</name>
</gene>
<dbReference type="Pfam" id="PF01507">
    <property type="entry name" value="PAPS_reduct"/>
    <property type="match status" value="1"/>
</dbReference>
<evidence type="ECO:0000313" key="3">
    <source>
        <dbReference type="Proteomes" id="UP000315534"/>
    </source>
</evidence>
<accession>A0A523XVF1</accession>
<dbReference type="EMBL" id="SOIP01000040">
    <property type="protein sequence ID" value="TET83284.1"/>
    <property type="molecule type" value="Genomic_DNA"/>
</dbReference>
<dbReference type="PANTHER" id="PTHR43196">
    <property type="entry name" value="SULFATE ADENYLYLTRANSFERASE SUBUNIT 2"/>
    <property type="match status" value="1"/>
</dbReference>
<dbReference type="GO" id="GO:0003824">
    <property type="term" value="F:catalytic activity"/>
    <property type="evidence" value="ECO:0007669"/>
    <property type="project" value="InterPro"/>
</dbReference>
<dbReference type="SUPFAM" id="SSF52402">
    <property type="entry name" value="Adenine nucleotide alpha hydrolases-like"/>
    <property type="match status" value="1"/>
</dbReference>
<dbReference type="AlphaFoldDB" id="A0A523XVF1"/>
<protein>
    <submittedName>
        <fullName evidence="2">Phosphoadenosine phosphosulfate reductase</fullName>
    </submittedName>
</protein>
<sequence>MSLRTQPTLETLRRANAETLKNLEEDATDFIKQVVTEYPKRLPVVSFSGGKDSAVVSCLVRKALETNEVMHVFGDTTIEYPDTYIFTEEFRRASQIPAEMFLMPRAPLDWFEMCERLEPPSMILRWCCTVFKANPLGMVMNTINNGGVLSFEGIRRCESASRRNAEKIYKNKKISHQLSVRPIIDWKDLEVWLYLLVEGILINPVYKKGLTRAGCLYCPYNSPLTDHLLSQVYPEELKEWRDFLVEHARQIGKKDAVEYVA</sequence>
<feature type="domain" description="Phosphoadenosine phosphosulphate reductase" evidence="1">
    <location>
        <begin position="43"/>
        <end position="219"/>
    </location>
</feature>
<dbReference type="InterPro" id="IPR050128">
    <property type="entry name" value="Sulfate_adenylyltrnsfr_sub2"/>
</dbReference>
<dbReference type="Gene3D" id="3.40.50.620">
    <property type="entry name" value="HUPs"/>
    <property type="match status" value="1"/>
</dbReference>
<proteinExistence type="predicted"/>
<name>A0A523XVF1_UNCT6</name>
<evidence type="ECO:0000313" key="2">
    <source>
        <dbReference type="EMBL" id="TET83284.1"/>
    </source>
</evidence>
<reference evidence="2 3" key="1">
    <citation type="submission" date="2019-03" db="EMBL/GenBank/DDBJ databases">
        <title>Metabolic potential of uncultured bacteria and archaea associated with petroleum seepage in deep-sea sediments.</title>
        <authorList>
            <person name="Dong X."/>
            <person name="Hubert C."/>
        </authorList>
    </citation>
    <scope>NUCLEOTIDE SEQUENCE [LARGE SCALE GENOMIC DNA]</scope>
    <source>
        <strain evidence="2">E29_bin36</strain>
    </source>
</reference>
<organism evidence="2 3">
    <name type="scientific">candidate division TA06 bacterium</name>
    <dbReference type="NCBI Taxonomy" id="2250710"/>
    <lineage>
        <taxon>Bacteria</taxon>
        <taxon>Bacteria division TA06</taxon>
    </lineage>
</organism>